<evidence type="ECO:0000313" key="1">
    <source>
        <dbReference type="EMBL" id="CAE8611871.1"/>
    </source>
</evidence>
<sequence>VAASDGRHGPSDGGNITELLVSMSGEALSENACKAGSSESCHCPAPTSCFLDDRCPALGCGALGIAKCRFCGFAAYALVACPKKDLPTLPATPTAPPGNSDSCDPVGVYECGDESKTCFGIPVLHEINKITQVPGSPYFWNAVNMEEAKGWELDWCERVPGRNDVVTCVTAEKVEALGGHAKYLEMLTFDATCARFTKKVWRMYPLPANECSYECRRSMLLL</sequence>
<keyword evidence="2" id="KW-1185">Reference proteome</keyword>
<gene>
    <name evidence="1" type="ORF">PGLA1383_LOCUS29680</name>
</gene>
<reference evidence="1" key="1">
    <citation type="submission" date="2021-02" db="EMBL/GenBank/DDBJ databases">
        <authorList>
            <person name="Dougan E. K."/>
            <person name="Rhodes N."/>
            <person name="Thang M."/>
            <person name="Chan C."/>
        </authorList>
    </citation>
    <scope>NUCLEOTIDE SEQUENCE</scope>
</reference>
<dbReference type="Proteomes" id="UP000654075">
    <property type="component" value="Unassembled WGS sequence"/>
</dbReference>
<evidence type="ECO:0000313" key="2">
    <source>
        <dbReference type="Proteomes" id="UP000654075"/>
    </source>
</evidence>
<feature type="non-terminal residue" evidence="1">
    <location>
        <position position="222"/>
    </location>
</feature>
<name>A0A813FIU6_POLGL</name>
<accession>A0A813FIU6</accession>
<dbReference type="EMBL" id="CAJNNV010025054">
    <property type="protein sequence ID" value="CAE8611871.1"/>
    <property type="molecule type" value="Genomic_DNA"/>
</dbReference>
<proteinExistence type="predicted"/>
<protein>
    <submittedName>
        <fullName evidence="1">Uncharacterized protein</fullName>
    </submittedName>
</protein>
<comment type="caution">
    <text evidence="1">The sequence shown here is derived from an EMBL/GenBank/DDBJ whole genome shotgun (WGS) entry which is preliminary data.</text>
</comment>
<organism evidence="1 2">
    <name type="scientific">Polarella glacialis</name>
    <name type="common">Dinoflagellate</name>
    <dbReference type="NCBI Taxonomy" id="89957"/>
    <lineage>
        <taxon>Eukaryota</taxon>
        <taxon>Sar</taxon>
        <taxon>Alveolata</taxon>
        <taxon>Dinophyceae</taxon>
        <taxon>Suessiales</taxon>
        <taxon>Suessiaceae</taxon>
        <taxon>Polarella</taxon>
    </lineage>
</organism>
<dbReference type="AlphaFoldDB" id="A0A813FIU6"/>